<sequence>MKPFPKGQKSDGALADHLELEKRERWGDEGTCSLSALDMSLSGSDDELAMAETNHLLLLLLLSPPRLRLLSWTPTTPLACAALSRAAKLSRDLVSEKGERGIRFLLEIRAASAHPRPNHT</sequence>
<dbReference type="Gramene" id="OGLUM04G25400.1">
    <property type="protein sequence ID" value="OGLUM04G25400.1"/>
    <property type="gene ID" value="OGLUM04G25400"/>
</dbReference>
<keyword evidence="2" id="KW-1185">Reference proteome</keyword>
<dbReference type="HOGENOM" id="CLU_2053302_0_0_1"/>
<protein>
    <submittedName>
        <fullName evidence="1">Uncharacterized protein</fullName>
    </submittedName>
</protein>
<accession>A0A0D9ZQR7</accession>
<reference evidence="1" key="1">
    <citation type="submission" date="2015-04" db="UniProtKB">
        <authorList>
            <consortium name="EnsemblPlants"/>
        </authorList>
    </citation>
    <scope>IDENTIFICATION</scope>
</reference>
<dbReference type="EnsemblPlants" id="OGLUM04G25400.1">
    <property type="protein sequence ID" value="OGLUM04G25400.1"/>
    <property type="gene ID" value="OGLUM04G25400"/>
</dbReference>
<dbReference type="Proteomes" id="UP000026961">
    <property type="component" value="Chromosome 4"/>
</dbReference>
<evidence type="ECO:0000313" key="2">
    <source>
        <dbReference type="Proteomes" id="UP000026961"/>
    </source>
</evidence>
<name>A0A0D9ZQR7_9ORYZ</name>
<dbReference type="AlphaFoldDB" id="A0A0D9ZQR7"/>
<reference evidence="1" key="2">
    <citation type="submission" date="2018-05" db="EMBL/GenBank/DDBJ databases">
        <title>OgluRS3 (Oryza glumaepatula Reference Sequence Version 3).</title>
        <authorList>
            <person name="Zhang J."/>
            <person name="Kudrna D."/>
            <person name="Lee S."/>
            <person name="Talag J."/>
            <person name="Welchert J."/>
            <person name="Wing R.A."/>
        </authorList>
    </citation>
    <scope>NUCLEOTIDE SEQUENCE [LARGE SCALE GENOMIC DNA]</scope>
</reference>
<evidence type="ECO:0000313" key="1">
    <source>
        <dbReference type="EnsemblPlants" id="OGLUM04G25400.1"/>
    </source>
</evidence>
<organism evidence="1">
    <name type="scientific">Oryza glumipatula</name>
    <dbReference type="NCBI Taxonomy" id="40148"/>
    <lineage>
        <taxon>Eukaryota</taxon>
        <taxon>Viridiplantae</taxon>
        <taxon>Streptophyta</taxon>
        <taxon>Embryophyta</taxon>
        <taxon>Tracheophyta</taxon>
        <taxon>Spermatophyta</taxon>
        <taxon>Magnoliopsida</taxon>
        <taxon>Liliopsida</taxon>
        <taxon>Poales</taxon>
        <taxon>Poaceae</taxon>
        <taxon>BOP clade</taxon>
        <taxon>Oryzoideae</taxon>
        <taxon>Oryzeae</taxon>
        <taxon>Oryzinae</taxon>
        <taxon>Oryza</taxon>
    </lineage>
</organism>
<proteinExistence type="predicted"/>